<name>A0A8K0NW52_LADFU</name>
<evidence type="ECO:0000313" key="3">
    <source>
        <dbReference type="Proteomes" id="UP000792457"/>
    </source>
</evidence>
<sequence length="256" mass="29409">MDEVPMSFDMPTKFTVDVKGTQDLKICTTGSEKCCFTVVLAVMADEEKLTPLVIFKRKTIPKGEFPKGIIVCVNPEGWMNCDMLRTWFMAHFLIQNRCLYWIQQDHTYIANDSKTLLKKHSKVAVIPGGLTKKLQPLDISVNRSFKSKIWRKWEKWMVDGFHTYTKYGRTQRASYAEICKWTVESWARECTFSGFRVSGIYSRDIDGVDGGLYSSSSDESDVLLQENLPNSLFKNWNDYGIKCDSESENFDGFVSS</sequence>
<evidence type="ECO:0000259" key="1">
    <source>
        <dbReference type="Pfam" id="PF03184"/>
    </source>
</evidence>
<comment type="caution">
    <text evidence="2">The sequence shown here is derived from an EMBL/GenBank/DDBJ whole genome shotgun (WGS) entry which is preliminary data.</text>
</comment>
<gene>
    <name evidence="2" type="ORF">J437_LFUL003761</name>
</gene>
<proteinExistence type="predicted"/>
<dbReference type="AlphaFoldDB" id="A0A8K0NW52"/>
<organism evidence="2 3">
    <name type="scientific">Ladona fulva</name>
    <name type="common">Scarce chaser dragonfly</name>
    <name type="synonym">Libellula fulva</name>
    <dbReference type="NCBI Taxonomy" id="123851"/>
    <lineage>
        <taxon>Eukaryota</taxon>
        <taxon>Metazoa</taxon>
        <taxon>Ecdysozoa</taxon>
        <taxon>Arthropoda</taxon>
        <taxon>Hexapoda</taxon>
        <taxon>Insecta</taxon>
        <taxon>Pterygota</taxon>
        <taxon>Palaeoptera</taxon>
        <taxon>Odonata</taxon>
        <taxon>Epiprocta</taxon>
        <taxon>Anisoptera</taxon>
        <taxon>Libelluloidea</taxon>
        <taxon>Libellulidae</taxon>
        <taxon>Ladona</taxon>
    </lineage>
</organism>
<accession>A0A8K0NW52</accession>
<evidence type="ECO:0000313" key="2">
    <source>
        <dbReference type="EMBL" id="KAG8223953.1"/>
    </source>
</evidence>
<reference evidence="2" key="1">
    <citation type="submission" date="2013-04" db="EMBL/GenBank/DDBJ databases">
        <authorList>
            <person name="Qu J."/>
            <person name="Murali S.C."/>
            <person name="Bandaranaike D."/>
            <person name="Bellair M."/>
            <person name="Blankenburg K."/>
            <person name="Chao H."/>
            <person name="Dinh H."/>
            <person name="Doddapaneni H."/>
            <person name="Downs B."/>
            <person name="Dugan-Rocha S."/>
            <person name="Elkadiri S."/>
            <person name="Gnanaolivu R.D."/>
            <person name="Hernandez B."/>
            <person name="Javaid M."/>
            <person name="Jayaseelan J.C."/>
            <person name="Lee S."/>
            <person name="Li M."/>
            <person name="Ming W."/>
            <person name="Munidasa M."/>
            <person name="Muniz J."/>
            <person name="Nguyen L."/>
            <person name="Ongeri F."/>
            <person name="Osuji N."/>
            <person name="Pu L.-L."/>
            <person name="Puazo M."/>
            <person name="Qu C."/>
            <person name="Quiroz J."/>
            <person name="Raj R."/>
            <person name="Weissenberger G."/>
            <person name="Xin Y."/>
            <person name="Zou X."/>
            <person name="Han Y."/>
            <person name="Richards S."/>
            <person name="Worley K."/>
            <person name="Muzny D."/>
            <person name="Gibbs R."/>
        </authorList>
    </citation>
    <scope>NUCLEOTIDE SEQUENCE</scope>
    <source>
        <strain evidence="2">Sampled in the wild</strain>
    </source>
</reference>
<dbReference type="Pfam" id="PF03184">
    <property type="entry name" value="DDE_1"/>
    <property type="match status" value="1"/>
</dbReference>
<dbReference type="EMBL" id="KZ308180">
    <property type="protein sequence ID" value="KAG8223953.1"/>
    <property type="molecule type" value="Genomic_DNA"/>
</dbReference>
<dbReference type="Proteomes" id="UP000792457">
    <property type="component" value="Unassembled WGS sequence"/>
</dbReference>
<protein>
    <recommendedName>
        <fullName evidence="1">DDE-1 domain-containing protein</fullName>
    </recommendedName>
</protein>
<reference evidence="2" key="2">
    <citation type="submission" date="2017-10" db="EMBL/GenBank/DDBJ databases">
        <title>Ladona fulva Genome sequencing and assembly.</title>
        <authorList>
            <person name="Murali S."/>
            <person name="Richards S."/>
            <person name="Bandaranaike D."/>
            <person name="Bellair M."/>
            <person name="Blankenburg K."/>
            <person name="Chao H."/>
            <person name="Dinh H."/>
            <person name="Doddapaneni H."/>
            <person name="Dugan-Rocha S."/>
            <person name="Elkadiri S."/>
            <person name="Gnanaolivu R."/>
            <person name="Hernandez B."/>
            <person name="Skinner E."/>
            <person name="Javaid M."/>
            <person name="Lee S."/>
            <person name="Li M."/>
            <person name="Ming W."/>
            <person name="Munidasa M."/>
            <person name="Muniz J."/>
            <person name="Nguyen L."/>
            <person name="Hughes D."/>
            <person name="Osuji N."/>
            <person name="Pu L.-L."/>
            <person name="Puazo M."/>
            <person name="Qu C."/>
            <person name="Quiroz J."/>
            <person name="Raj R."/>
            <person name="Weissenberger G."/>
            <person name="Xin Y."/>
            <person name="Zou X."/>
            <person name="Han Y."/>
            <person name="Worley K."/>
            <person name="Muzny D."/>
            <person name="Gibbs R."/>
        </authorList>
    </citation>
    <scope>NUCLEOTIDE SEQUENCE</scope>
    <source>
        <strain evidence="2">Sampled in the wild</strain>
    </source>
</reference>
<dbReference type="InterPro" id="IPR004875">
    <property type="entry name" value="DDE_SF_endonuclease_dom"/>
</dbReference>
<dbReference type="GO" id="GO:0003676">
    <property type="term" value="F:nucleic acid binding"/>
    <property type="evidence" value="ECO:0007669"/>
    <property type="project" value="InterPro"/>
</dbReference>
<keyword evidence="3" id="KW-1185">Reference proteome</keyword>
<feature type="domain" description="DDE-1" evidence="1">
    <location>
        <begin position="37"/>
        <end position="187"/>
    </location>
</feature>
<dbReference type="OrthoDB" id="10035668at2759"/>